<evidence type="ECO:0000313" key="5">
    <source>
        <dbReference type="Proteomes" id="UP001567538"/>
    </source>
</evidence>
<feature type="region of interest" description="Disordered" evidence="1">
    <location>
        <begin position="1"/>
        <end position="21"/>
    </location>
</feature>
<sequence>MDTRAHTLRQGPVDESQYRSASSQNIAMESTSYISPTTANADSLNKEFKLHVGRFFYENGLDFDAASSTSFTSMISLFSRRGIQCQAPTVEELKGWIFMDVMKEMKERVDEIKSSWTVTGCSILLDGWTDANDRTFVNILVECPKGTVYLSSSDITDCVGNMEAMQTFFVKVLEEVGLQNVVQIITYSSSAFMTEAGRQLMERYRPIFWTVSASHCIELILEKLGTVDRIHETLEKAKIISSFVHNHPIALKYLQDQTNGSGLLDSSRISTMRPFLMLENIVIKKEALKKMFSSSHSQSSILISTAEGRKASELVADRSFWRGASTILKGAIPLVRVIEWMDKSGRVHMGYIYETLDQAKETIKEGFRKKSEYMPFWKAIDDVWNECLYSPLHSAGYYFNPNLFYTTDVYIDPEVVTGLTCFIVRSAADLRMQDRMIVQMEQYRTGKGGMAAGVGEEQRSNLSPALWWSRYGGECPELQRLMIRLLSQTCDGAAKYQLRRSLAETLLTKGGNEDEQKWLRDMVFLRYNMQLQNFVNGSFVSN</sequence>
<dbReference type="SUPFAM" id="SSF53098">
    <property type="entry name" value="Ribonuclease H-like"/>
    <property type="match status" value="1"/>
</dbReference>
<evidence type="ECO:0000259" key="2">
    <source>
        <dbReference type="Pfam" id="PF04937"/>
    </source>
</evidence>
<reference evidence="4 5" key="1">
    <citation type="submission" date="2024-06" db="EMBL/GenBank/DDBJ databases">
        <title>A chromosome level genome sequence of Diviner's sage (Salvia divinorum).</title>
        <authorList>
            <person name="Ford S.A."/>
            <person name="Ro D.-K."/>
            <person name="Ness R.W."/>
            <person name="Phillips M.A."/>
        </authorList>
    </citation>
    <scope>NUCLEOTIDE SEQUENCE [LARGE SCALE GENOMIC DNA]</scope>
    <source>
        <strain evidence="4">SAF-2024a</strain>
        <tissue evidence="4">Leaf</tissue>
    </source>
</reference>
<proteinExistence type="predicted"/>
<dbReference type="AlphaFoldDB" id="A0ABD1H8H3"/>
<dbReference type="PANTHER" id="PTHR32166">
    <property type="entry name" value="OSJNBA0013A04.12 PROTEIN"/>
    <property type="match status" value="1"/>
</dbReference>
<keyword evidence="5" id="KW-1185">Reference proteome</keyword>
<gene>
    <name evidence="4" type="ORF">AAHA92_13517</name>
</gene>
<dbReference type="Proteomes" id="UP001567538">
    <property type="component" value="Unassembled WGS sequence"/>
</dbReference>
<dbReference type="InterPro" id="IPR008906">
    <property type="entry name" value="HATC_C_dom"/>
</dbReference>
<dbReference type="PANTHER" id="PTHR32166:SF63">
    <property type="entry name" value="HAT TRANSPOSON SUPERFAMILY PROTEIN"/>
    <property type="match status" value="1"/>
</dbReference>
<dbReference type="InterPro" id="IPR012337">
    <property type="entry name" value="RNaseH-like_sf"/>
</dbReference>
<feature type="domain" description="HAT C-terminal dimerisation" evidence="3">
    <location>
        <begin position="460"/>
        <end position="529"/>
    </location>
</feature>
<dbReference type="EMBL" id="JBEAFC010000006">
    <property type="protein sequence ID" value="KAL1552754.1"/>
    <property type="molecule type" value="Genomic_DNA"/>
</dbReference>
<dbReference type="Pfam" id="PF05699">
    <property type="entry name" value="Dimer_Tnp_hAT"/>
    <property type="match status" value="1"/>
</dbReference>
<dbReference type="InterPro" id="IPR007021">
    <property type="entry name" value="DUF659"/>
</dbReference>
<organism evidence="4 5">
    <name type="scientific">Salvia divinorum</name>
    <name type="common">Maria pastora</name>
    <name type="synonym">Diviner's sage</name>
    <dbReference type="NCBI Taxonomy" id="28513"/>
    <lineage>
        <taxon>Eukaryota</taxon>
        <taxon>Viridiplantae</taxon>
        <taxon>Streptophyta</taxon>
        <taxon>Embryophyta</taxon>
        <taxon>Tracheophyta</taxon>
        <taxon>Spermatophyta</taxon>
        <taxon>Magnoliopsida</taxon>
        <taxon>eudicotyledons</taxon>
        <taxon>Gunneridae</taxon>
        <taxon>Pentapetalae</taxon>
        <taxon>asterids</taxon>
        <taxon>lamiids</taxon>
        <taxon>Lamiales</taxon>
        <taxon>Lamiaceae</taxon>
        <taxon>Nepetoideae</taxon>
        <taxon>Mentheae</taxon>
        <taxon>Salviinae</taxon>
        <taxon>Salvia</taxon>
        <taxon>Salvia subgen. Calosphace</taxon>
    </lineage>
</organism>
<name>A0ABD1H8H3_SALDI</name>
<feature type="domain" description="DUF659" evidence="2">
    <location>
        <begin position="88"/>
        <end position="240"/>
    </location>
</feature>
<comment type="caution">
    <text evidence="4">The sequence shown here is derived from an EMBL/GenBank/DDBJ whole genome shotgun (WGS) entry which is preliminary data.</text>
</comment>
<evidence type="ECO:0000259" key="3">
    <source>
        <dbReference type="Pfam" id="PF05699"/>
    </source>
</evidence>
<dbReference type="Pfam" id="PF04937">
    <property type="entry name" value="DUF659"/>
    <property type="match status" value="1"/>
</dbReference>
<evidence type="ECO:0000256" key="1">
    <source>
        <dbReference type="SAM" id="MobiDB-lite"/>
    </source>
</evidence>
<evidence type="ECO:0008006" key="6">
    <source>
        <dbReference type="Google" id="ProtNLM"/>
    </source>
</evidence>
<evidence type="ECO:0000313" key="4">
    <source>
        <dbReference type="EMBL" id="KAL1552754.1"/>
    </source>
</evidence>
<protein>
    <recommendedName>
        <fullName evidence="6">DUF659 domain-containing protein</fullName>
    </recommendedName>
</protein>
<accession>A0ABD1H8H3</accession>